<evidence type="ECO:0000256" key="6">
    <source>
        <dbReference type="ARBA" id="ARBA00022692"/>
    </source>
</evidence>
<feature type="domain" description="HAMP" evidence="13">
    <location>
        <begin position="184"/>
        <end position="237"/>
    </location>
</feature>
<gene>
    <name evidence="14" type="ORF">GL286_04780</name>
</gene>
<comment type="caution">
    <text evidence="14">The sequence shown here is derived from an EMBL/GenBank/DDBJ whole genome shotgun (WGS) entry which is preliminary data.</text>
</comment>
<dbReference type="SUPFAM" id="SSF47384">
    <property type="entry name" value="Homodimeric domain of signal transducing histidine kinase"/>
    <property type="match status" value="1"/>
</dbReference>
<dbReference type="InterPro" id="IPR003661">
    <property type="entry name" value="HisK_dim/P_dom"/>
</dbReference>
<keyword evidence="8 11" id="KW-1133">Transmembrane helix</keyword>
<dbReference type="EMBL" id="WMIE01000001">
    <property type="protein sequence ID" value="MTH77042.1"/>
    <property type="molecule type" value="Genomic_DNA"/>
</dbReference>
<protein>
    <recommendedName>
        <fullName evidence="3">histidine kinase</fullName>
        <ecNumber evidence="3">2.7.13.3</ecNumber>
    </recommendedName>
</protein>
<dbReference type="PANTHER" id="PTHR45436">
    <property type="entry name" value="SENSOR HISTIDINE KINASE YKOH"/>
    <property type="match status" value="1"/>
</dbReference>
<keyword evidence="15" id="KW-1185">Reference proteome</keyword>
<dbReference type="PRINTS" id="PR00344">
    <property type="entry name" value="BCTRLSENSOR"/>
</dbReference>
<evidence type="ECO:0000256" key="5">
    <source>
        <dbReference type="ARBA" id="ARBA00022679"/>
    </source>
</evidence>
<keyword evidence="4" id="KW-0597">Phosphoprotein</keyword>
<dbReference type="GO" id="GO:0005886">
    <property type="term" value="C:plasma membrane"/>
    <property type="evidence" value="ECO:0007669"/>
    <property type="project" value="TreeGrafter"/>
</dbReference>
<accession>A0A6L6J4L3</accession>
<name>A0A6L6J4L3_9RHOB</name>
<feature type="domain" description="Histidine kinase" evidence="12">
    <location>
        <begin position="245"/>
        <end position="444"/>
    </location>
</feature>
<dbReference type="Gene3D" id="1.10.287.130">
    <property type="match status" value="1"/>
</dbReference>
<evidence type="ECO:0000256" key="2">
    <source>
        <dbReference type="ARBA" id="ARBA00004141"/>
    </source>
</evidence>
<evidence type="ECO:0000259" key="12">
    <source>
        <dbReference type="PROSITE" id="PS50109"/>
    </source>
</evidence>
<evidence type="ECO:0000313" key="14">
    <source>
        <dbReference type="EMBL" id="MTH77042.1"/>
    </source>
</evidence>
<reference evidence="14 15" key="1">
    <citation type="submission" date="2019-11" db="EMBL/GenBank/DDBJ databases">
        <authorList>
            <person name="Dong K."/>
        </authorList>
    </citation>
    <scope>NUCLEOTIDE SEQUENCE [LARGE SCALE GENOMIC DNA]</scope>
    <source>
        <strain evidence="14 15">NBRC 111993</strain>
    </source>
</reference>
<evidence type="ECO:0000313" key="15">
    <source>
        <dbReference type="Proteomes" id="UP000478183"/>
    </source>
</evidence>
<dbReference type="InterPro" id="IPR005467">
    <property type="entry name" value="His_kinase_dom"/>
</dbReference>
<evidence type="ECO:0000259" key="13">
    <source>
        <dbReference type="PROSITE" id="PS50885"/>
    </source>
</evidence>
<sequence>MMFRPGSLIARLSWRLILLQFLTLTLMVIFASTPEPEQRGLIELDEDVPHEIARHLVLEGDRLTIRNREELIARVADFPDFWVLVTDQAGRRLEYGPVPDDVRAMFTGLQRLVEAKIYWDNSSAHRAVIAQRLTSPAGTVTVATGGGPTLPFVISRLQEINPFFLALLAALTTVSALIIPYLVRRDLSGVARVVDEAARIDIDKPGTRLTEANVPPELQAMVGAINAALTRLDEGLEKRQRFLATAAHELRTPIAILTMRIETLPPGPERAKILMDVARLASLSEQLLDLQRLEENSARFRKLELNRLAAEAVADLAPLALGVGATLAFDASAEPVEISGDAQSIQSVVTNLVQNAISHGGQGVEISIEVRSPAQLRVSDNGPGIPPADRQRIFDPFFRRSGVAGSGLGLHLVQQIVALHGGEIVATDAQGGGAEFTVSFPPARPA</sequence>
<dbReference type="Pfam" id="PF02518">
    <property type="entry name" value="HATPase_c"/>
    <property type="match status" value="1"/>
</dbReference>
<proteinExistence type="predicted"/>
<evidence type="ECO:0000256" key="1">
    <source>
        <dbReference type="ARBA" id="ARBA00000085"/>
    </source>
</evidence>
<dbReference type="PROSITE" id="PS50109">
    <property type="entry name" value="HIS_KIN"/>
    <property type="match status" value="1"/>
</dbReference>
<dbReference type="OrthoDB" id="9804645at2"/>
<dbReference type="InterPro" id="IPR036890">
    <property type="entry name" value="HATPase_C_sf"/>
</dbReference>
<comment type="catalytic activity">
    <reaction evidence="1">
        <text>ATP + protein L-histidine = ADP + protein N-phospho-L-histidine.</text>
        <dbReference type="EC" id="2.7.13.3"/>
    </reaction>
</comment>
<keyword evidence="6 11" id="KW-0812">Transmembrane</keyword>
<dbReference type="Pfam" id="PF00512">
    <property type="entry name" value="HisKA"/>
    <property type="match status" value="1"/>
</dbReference>
<evidence type="ECO:0000256" key="7">
    <source>
        <dbReference type="ARBA" id="ARBA00022777"/>
    </source>
</evidence>
<dbReference type="EC" id="2.7.13.3" evidence="3"/>
<dbReference type="InterPro" id="IPR003594">
    <property type="entry name" value="HATPase_dom"/>
</dbReference>
<dbReference type="PROSITE" id="PS50885">
    <property type="entry name" value="HAMP"/>
    <property type="match status" value="1"/>
</dbReference>
<dbReference type="InterPro" id="IPR036097">
    <property type="entry name" value="HisK_dim/P_sf"/>
</dbReference>
<dbReference type="SMART" id="SM00388">
    <property type="entry name" value="HisKA"/>
    <property type="match status" value="1"/>
</dbReference>
<dbReference type="SMART" id="SM00387">
    <property type="entry name" value="HATPase_c"/>
    <property type="match status" value="1"/>
</dbReference>
<evidence type="ECO:0000256" key="9">
    <source>
        <dbReference type="ARBA" id="ARBA00023012"/>
    </source>
</evidence>
<dbReference type="Proteomes" id="UP000478183">
    <property type="component" value="Unassembled WGS sequence"/>
</dbReference>
<dbReference type="InterPro" id="IPR050428">
    <property type="entry name" value="TCS_sensor_his_kinase"/>
</dbReference>
<dbReference type="CDD" id="cd00075">
    <property type="entry name" value="HATPase"/>
    <property type="match status" value="1"/>
</dbReference>
<dbReference type="SUPFAM" id="SSF55874">
    <property type="entry name" value="ATPase domain of HSP90 chaperone/DNA topoisomerase II/histidine kinase"/>
    <property type="match status" value="1"/>
</dbReference>
<dbReference type="Gene3D" id="3.30.565.10">
    <property type="entry name" value="Histidine kinase-like ATPase, C-terminal domain"/>
    <property type="match status" value="1"/>
</dbReference>
<evidence type="ECO:0000256" key="8">
    <source>
        <dbReference type="ARBA" id="ARBA00022989"/>
    </source>
</evidence>
<organism evidence="14 15">
    <name type="scientific">Paracoccus aestuariivivens</name>
    <dbReference type="NCBI Taxonomy" id="1820333"/>
    <lineage>
        <taxon>Bacteria</taxon>
        <taxon>Pseudomonadati</taxon>
        <taxon>Pseudomonadota</taxon>
        <taxon>Alphaproteobacteria</taxon>
        <taxon>Rhodobacterales</taxon>
        <taxon>Paracoccaceae</taxon>
        <taxon>Paracoccus</taxon>
    </lineage>
</organism>
<evidence type="ECO:0000256" key="4">
    <source>
        <dbReference type="ARBA" id="ARBA00022553"/>
    </source>
</evidence>
<dbReference type="InterPro" id="IPR003660">
    <property type="entry name" value="HAMP_dom"/>
</dbReference>
<evidence type="ECO:0000256" key="10">
    <source>
        <dbReference type="ARBA" id="ARBA00023136"/>
    </source>
</evidence>
<comment type="subcellular location">
    <subcellularLocation>
        <location evidence="2">Membrane</location>
        <topology evidence="2">Multi-pass membrane protein</topology>
    </subcellularLocation>
</comment>
<keyword evidence="7 14" id="KW-0418">Kinase</keyword>
<evidence type="ECO:0000256" key="3">
    <source>
        <dbReference type="ARBA" id="ARBA00012438"/>
    </source>
</evidence>
<dbReference type="RefSeq" id="WP_155094361.1">
    <property type="nucleotide sequence ID" value="NZ_WMIE01000001.1"/>
</dbReference>
<keyword evidence="9" id="KW-0902">Two-component regulatory system</keyword>
<dbReference type="AlphaFoldDB" id="A0A6L6J4L3"/>
<dbReference type="CDD" id="cd00082">
    <property type="entry name" value="HisKA"/>
    <property type="match status" value="1"/>
</dbReference>
<dbReference type="InterPro" id="IPR004358">
    <property type="entry name" value="Sig_transdc_His_kin-like_C"/>
</dbReference>
<evidence type="ECO:0000256" key="11">
    <source>
        <dbReference type="SAM" id="Phobius"/>
    </source>
</evidence>
<keyword evidence="5" id="KW-0808">Transferase</keyword>
<dbReference type="GO" id="GO:0000155">
    <property type="term" value="F:phosphorelay sensor kinase activity"/>
    <property type="evidence" value="ECO:0007669"/>
    <property type="project" value="InterPro"/>
</dbReference>
<keyword evidence="10 11" id="KW-0472">Membrane</keyword>
<dbReference type="PANTHER" id="PTHR45436:SF15">
    <property type="entry name" value="SENSOR HISTIDINE KINASE CUSS"/>
    <property type="match status" value="1"/>
</dbReference>
<feature type="transmembrane region" description="Helical" evidence="11">
    <location>
        <begin position="163"/>
        <end position="183"/>
    </location>
</feature>